<dbReference type="KEGG" id="scy:SCATT_46330"/>
<protein>
    <submittedName>
        <fullName evidence="2">Uncharacterized protein</fullName>
    </submittedName>
</protein>
<reference evidence="3" key="1">
    <citation type="submission" date="2011-12" db="EMBL/GenBank/DDBJ databases">
        <title>Complete genome sequence of Streptomyces cattleya strain DSM 46488.</title>
        <authorList>
            <person name="Ou H.-Y."/>
            <person name="Li P."/>
            <person name="Zhao C."/>
            <person name="O'Hagan D."/>
            <person name="Deng Z."/>
        </authorList>
    </citation>
    <scope>NUCLEOTIDE SEQUENCE [LARGE SCALE GENOMIC DNA]</scope>
    <source>
        <strain evidence="3">ATCC 35852 / DSM 46488 / JCM 4925 / NBRC 14057 / NRRL 8057</strain>
    </source>
</reference>
<organism evidence="2 3">
    <name type="scientific">Streptantibioticus cattleyicolor (strain ATCC 35852 / DSM 46488 / JCM 4925 / NBRC 14057 / NRRL 8057)</name>
    <name type="common">Streptomyces cattleya</name>
    <dbReference type="NCBI Taxonomy" id="1003195"/>
    <lineage>
        <taxon>Bacteria</taxon>
        <taxon>Bacillati</taxon>
        <taxon>Actinomycetota</taxon>
        <taxon>Actinomycetes</taxon>
        <taxon>Kitasatosporales</taxon>
        <taxon>Streptomycetaceae</taxon>
        <taxon>Streptantibioticus</taxon>
    </lineage>
</organism>
<sequence>MPGRDHPGRARGFSTPAPAAPPRPRREPATRRPDRATAPA</sequence>
<dbReference type="STRING" id="1003195.SCATT_46330"/>
<evidence type="ECO:0000256" key="1">
    <source>
        <dbReference type="SAM" id="MobiDB-lite"/>
    </source>
</evidence>
<feature type="compositionally biased region" description="Basic and acidic residues" evidence="1">
    <location>
        <begin position="24"/>
        <end position="40"/>
    </location>
</feature>
<keyword evidence="3" id="KW-1185">Reference proteome</keyword>
<accession>G8X3F3</accession>
<evidence type="ECO:0000313" key="3">
    <source>
        <dbReference type="Proteomes" id="UP000007842"/>
    </source>
</evidence>
<proteinExistence type="predicted"/>
<dbReference type="EMBL" id="CP003219">
    <property type="protein sequence ID" value="AEW97004.1"/>
    <property type="molecule type" value="Genomic_DNA"/>
</dbReference>
<dbReference type="Proteomes" id="UP000007842">
    <property type="component" value="Chromosome"/>
</dbReference>
<dbReference type="PATRIC" id="fig|1003195.29.peg.4621"/>
<gene>
    <name evidence="2" type="ordered locus">SCATT_46330</name>
</gene>
<dbReference type="AlphaFoldDB" id="G8X3F3"/>
<feature type="region of interest" description="Disordered" evidence="1">
    <location>
        <begin position="1"/>
        <end position="40"/>
    </location>
</feature>
<evidence type="ECO:0000313" key="2">
    <source>
        <dbReference type="EMBL" id="AEW97004.1"/>
    </source>
</evidence>
<dbReference type="HOGENOM" id="CLU_3296996_0_0_11"/>
<name>G8X3F3_STREN</name>